<keyword evidence="3" id="KW-1133">Transmembrane helix</keyword>
<reference evidence="5" key="2">
    <citation type="submission" date="2022-01" db="EMBL/GenBank/DDBJ databases">
        <authorList>
            <person name="Yamashiro T."/>
            <person name="Shiraishi A."/>
            <person name="Satake H."/>
            <person name="Nakayama K."/>
        </authorList>
    </citation>
    <scope>NUCLEOTIDE SEQUENCE</scope>
</reference>
<evidence type="ECO:0000256" key="1">
    <source>
        <dbReference type="ARBA" id="ARBA00009986"/>
    </source>
</evidence>
<accession>A0ABQ5HHX1</accession>
<dbReference type="Gene3D" id="3.40.605.10">
    <property type="entry name" value="Aldehyde Dehydrogenase, Chain A, domain 1"/>
    <property type="match status" value="1"/>
</dbReference>
<evidence type="ECO:0000313" key="5">
    <source>
        <dbReference type="EMBL" id="GJT87515.1"/>
    </source>
</evidence>
<protein>
    <submittedName>
        <fullName evidence="5">Aldehyde dehydrogenase 3H1</fullName>
    </submittedName>
</protein>
<name>A0ABQ5HHX1_9ASTR</name>
<dbReference type="Proteomes" id="UP001151760">
    <property type="component" value="Unassembled WGS sequence"/>
</dbReference>
<proteinExistence type="inferred from homology"/>
<dbReference type="InterPro" id="IPR016163">
    <property type="entry name" value="Ald_DH_C"/>
</dbReference>
<dbReference type="InterPro" id="IPR016162">
    <property type="entry name" value="Ald_DH_N"/>
</dbReference>
<feature type="transmembrane region" description="Helical" evidence="3">
    <location>
        <begin position="207"/>
        <end position="229"/>
    </location>
</feature>
<evidence type="ECO:0000256" key="2">
    <source>
        <dbReference type="ARBA" id="ARBA00023002"/>
    </source>
</evidence>
<comment type="similarity">
    <text evidence="1">Belongs to the aldehyde dehydrogenase family.</text>
</comment>
<keyword evidence="2" id="KW-0560">Oxidoreductase</keyword>
<dbReference type="InterPro" id="IPR015590">
    <property type="entry name" value="Aldehyde_DH_dom"/>
</dbReference>
<keyword evidence="3" id="KW-0812">Transmembrane</keyword>
<keyword evidence="6" id="KW-1185">Reference proteome</keyword>
<evidence type="ECO:0000259" key="4">
    <source>
        <dbReference type="Pfam" id="PF00171"/>
    </source>
</evidence>
<dbReference type="PANTHER" id="PTHR43570:SF16">
    <property type="entry name" value="ALDEHYDE DEHYDROGENASE TYPE III, ISOFORM Q"/>
    <property type="match status" value="1"/>
</dbReference>
<dbReference type="InterPro" id="IPR012394">
    <property type="entry name" value="Aldehyde_DH_NAD(P)"/>
</dbReference>
<dbReference type="InterPro" id="IPR016161">
    <property type="entry name" value="Ald_DH/histidinol_DH"/>
</dbReference>
<sequence>MCKNWALPKAVNISRRPWEVLRLSAAGRGYSAACQGLSRRPRLATCRPKASEGGRAFVTLDRSQEIAKGPQGNGRVARVVMAAAVKHLTPVVLELGGKCPVLVDSDIDLTVKARRIVSGKWGTNNGQACVAPDYIITTKSCAFMEVKTDKSSLNASDHLRPFLTMDPPATLEALVRKGSYLELTLGSRLLDPYPFASRVPAHLKPPFFIVFRFHVFIVEAVFTVFIGFLHRRGARNNVMARRKVIFAEMCKYKNTAMADKRLPATVDLRFIRKRSLHDSPTSLYSEGALTSSNVNGNVSNERVVPSNAATKG</sequence>
<dbReference type="PANTHER" id="PTHR43570">
    <property type="entry name" value="ALDEHYDE DEHYDROGENASE"/>
    <property type="match status" value="1"/>
</dbReference>
<evidence type="ECO:0000256" key="3">
    <source>
        <dbReference type="SAM" id="Phobius"/>
    </source>
</evidence>
<dbReference type="EMBL" id="BQNB010019645">
    <property type="protein sequence ID" value="GJT87515.1"/>
    <property type="molecule type" value="Genomic_DNA"/>
</dbReference>
<dbReference type="SUPFAM" id="SSF53720">
    <property type="entry name" value="ALDH-like"/>
    <property type="match status" value="1"/>
</dbReference>
<dbReference type="Pfam" id="PF00171">
    <property type="entry name" value="Aldedh"/>
    <property type="match status" value="1"/>
</dbReference>
<feature type="domain" description="Aldehyde dehydrogenase" evidence="4">
    <location>
        <begin position="71"/>
        <end position="167"/>
    </location>
</feature>
<reference evidence="5" key="1">
    <citation type="journal article" date="2022" name="Int. J. Mol. Sci.">
        <title>Draft Genome of Tanacetum Coccineum: Genomic Comparison of Closely Related Tanacetum-Family Plants.</title>
        <authorList>
            <person name="Yamashiro T."/>
            <person name="Shiraishi A."/>
            <person name="Nakayama K."/>
            <person name="Satake H."/>
        </authorList>
    </citation>
    <scope>NUCLEOTIDE SEQUENCE</scope>
</reference>
<organism evidence="5 6">
    <name type="scientific">Tanacetum coccineum</name>
    <dbReference type="NCBI Taxonomy" id="301880"/>
    <lineage>
        <taxon>Eukaryota</taxon>
        <taxon>Viridiplantae</taxon>
        <taxon>Streptophyta</taxon>
        <taxon>Embryophyta</taxon>
        <taxon>Tracheophyta</taxon>
        <taxon>Spermatophyta</taxon>
        <taxon>Magnoliopsida</taxon>
        <taxon>eudicotyledons</taxon>
        <taxon>Gunneridae</taxon>
        <taxon>Pentapetalae</taxon>
        <taxon>asterids</taxon>
        <taxon>campanulids</taxon>
        <taxon>Asterales</taxon>
        <taxon>Asteraceae</taxon>
        <taxon>Asteroideae</taxon>
        <taxon>Anthemideae</taxon>
        <taxon>Anthemidinae</taxon>
        <taxon>Tanacetum</taxon>
    </lineage>
</organism>
<keyword evidence="3" id="KW-0472">Membrane</keyword>
<gene>
    <name evidence="5" type="ORF">Tco_1069232</name>
</gene>
<comment type="caution">
    <text evidence="5">The sequence shown here is derived from an EMBL/GenBank/DDBJ whole genome shotgun (WGS) entry which is preliminary data.</text>
</comment>
<evidence type="ECO:0000313" key="6">
    <source>
        <dbReference type="Proteomes" id="UP001151760"/>
    </source>
</evidence>
<dbReference type="Gene3D" id="3.40.309.10">
    <property type="entry name" value="Aldehyde Dehydrogenase, Chain A, domain 2"/>
    <property type="match status" value="1"/>
</dbReference>